<keyword evidence="4" id="KW-1185">Reference proteome</keyword>
<dbReference type="EMBL" id="CP000254">
    <property type="protein sequence ID" value="ABD42538.1"/>
    <property type="molecule type" value="Genomic_DNA"/>
</dbReference>
<sequence>MGFLDNIGKELDKALGQTNTSNGNISLVNKTLKIQKEFDETEHYLNQLNARYTDGEIEQETYESLKDDYEKKRLYLLDQVRKYKEEFEKLHFESESIVKRVGFEKSEISRNIVKLSDDFAKSIISEKEFKNSKQELENKSKKLDQNLLKSKKTLTELEKVKPIFNALSNPEE</sequence>
<dbReference type="EnsemblBacteria" id="ABD42539">
    <property type="protein sequence ID" value="ABD42539"/>
    <property type="gene ID" value="Mhun_2847"/>
</dbReference>
<evidence type="ECO:0000313" key="2">
    <source>
        <dbReference type="EMBL" id="ABD42538.1"/>
    </source>
</evidence>
<keyword evidence="1" id="KW-0175">Coiled coil</keyword>
<protein>
    <submittedName>
        <fullName evidence="3">Uncharacterized protein</fullName>
    </submittedName>
</protein>
<dbReference type="HOGENOM" id="CLU_1551832_0_0_2"/>
<dbReference type="EMBL" id="CP000254">
    <property type="protein sequence ID" value="ABD42539.1"/>
    <property type="molecule type" value="Genomic_DNA"/>
</dbReference>
<evidence type="ECO:0000313" key="3">
    <source>
        <dbReference type="EMBL" id="ABD42539.1"/>
    </source>
</evidence>
<dbReference type="Proteomes" id="UP000001941">
    <property type="component" value="Chromosome"/>
</dbReference>
<dbReference type="RefSeq" id="WP_011449792.1">
    <property type="nucleotide sequence ID" value="NC_007796.1"/>
</dbReference>
<name>Q2FSQ4_METHJ</name>
<reference evidence="3" key="1">
    <citation type="submission" date="2006-01" db="EMBL/GenBank/DDBJ databases">
        <title>Complete sequence of Methanospirillum hungatei JG-1.</title>
        <authorList>
            <consortium name="US DOE Joint Genome Institute"/>
            <person name="Copeland A."/>
            <person name="Lucas S."/>
            <person name="Lapidus A."/>
            <person name="Barry K."/>
            <person name="Detter J.C."/>
            <person name="Glavina T."/>
            <person name="Hammon N."/>
            <person name="Israni S."/>
            <person name="Pitluck S."/>
            <person name="Brettin T."/>
            <person name="Bruce D."/>
            <person name="Han C."/>
            <person name="Tapia R."/>
            <person name="Gilna P."/>
            <person name="Kiss H."/>
            <person name="Schmutz J."/>
            <person name="Larimer F."/>
            <person name="Land M."/>
            <person name="Kyrpides N."/>
            <person name="Ivanova N."/>
            <person name="McInerney M.J."/>
            <person name="Brockman F."/>
            <person name="Culley D."/>
            <person name="Ferry J.G."/>
            <person name="Gunsalus R.P."/>
            <person name="Morrison M."/>
            <person name="Plugge C."/>
            <person name="Scholten J."/>
            <person name="Stams A.J.M."/>
            <person name="Boone D.R."/>
            <person name="Richardson P."/>
        </authorList>
    </citation>
    <scope>NUCLEOTIDE SEQUENCE</scope>
    <source>
        <strain evidence="3">JF-1</strain>
    </source>
</reference>
<evidence type="ECO:0000313" key="4">
    <source>
        <dbReference type="Proteomes" id="UP000001941"/>
    </source>
</evidence>
<organism evidence="3 4">
    <name type="scientific">Methanospirillum hungatei JF-1 (strain ATCC 27890 / DSM 864 / NBRC 100397 / JF-1)</name>
    <dbReference type="NCBI Taxonomy" id="323259"/>
    <lineage>
        <taxon>Archaea</taxon>
        <taxon>Methanobacteriati</taxon>
        <taxon>Methanobacteriota</taxon>
        <taxon>Stenosarchaea group</taxon>
        <taxon>Methanomicrobia</taxon>
        <taxon>Methanomicrobiales</taxon>
        <taxon>Methanospirillaceae</taxon>
        <taxon>Methanospirillum</taxon>
    </lineage>
</organism>
<dbReference type="GeneID" id="3923313"/>
<gene>
    <name evidence="2" type="ordered locus">Mhun_2846</name>
    <name evidence="3" type="ordered locus">Mhun_2847</name>
</gene>
<reference evidence="4" key="2">
    <citation type="journal article" date="2016" name="Stand. Genomic Sci.">
        <title>Complete genome sequence of Methanospirillum hungatei type strain JF1.</title>
        <authorList>
            <person name="Gunsalus R.P."/>
            <person name="Cook L.E."/>
            <person name="Crable B."/>
            <person name="Rohlin L."/>
            <person name="McDonald E."/>
            <person name="Mouttaki H."/>
            <person name="Sieber J.R."/>
            <person name="Poweleit N."/>
            <person name="Zhou H."/>
            <person name="Lapidus A.L."/>
            <person name="Daligault H.E."/>
            <person name="Land M."/>
            <person name="Gilna P."/>
            <person name="Ivanova N."/>
            <person name="Kyrpides N."/>
            <person name="Culley D.E."/>
            <person name="McInerney M.J."/>
        </authorList>
    </citation>
    <scope>NUCLEOTIDE SEQUENCE [LARGE SCALE GENOMIC DNA]</scope>
    <source>
        <strain evidence="4">ATCC 27890 / DSM 864 / NBRC 100397 / JF-1</strain>
    </source>
</reference>
<dbReference type="KEGG" id="mhu:Mhun_2847"/>
<proteinExistence type="predicted"/>
<dbReference type="AlphaFoldDB" id="Q2FSQ4"/>
<feature type="coiled-coil region" evidence="1">
    <location>
        <begin position="126"/>
        <end position="153"/>
    </location>
</feature>
<evidence type="ECO:0000256" key="1">
    <source>
        <dbReference type="SAM" id="Coils"/>
    </source>
</evidence>
<dbReference type="KEGG" id="mhu:Mhun_2846"/>
<accession>Q2FSQ4</accession>
<dbReference type="EnsemblBacteria" id="ABD42538">
    <property type="protein sequence ID" value="ABD42538"/>
    <property type="gene ID" value="Mhun_2846"/>
</dbReference>